<organism evidence="2 3">
    <name type="scientific">Brachionus plicatilis</name>
    <name type="common">Marine rotifer</name>
    <name type="synonym">Brachionus muelleri</name>
    <dbReference type="NCBI Taxonomy" id="10195"/>
    <lineage>
        <taxon>Eukaryota</taxon>
        <taxon>Metazoa</taxon>
        <taxon>Spiralia</taxon>
        <taxon>Gnathifera</taxon>
        <taxon>Rotifera</taxon>
        <taxon>Eurotatoria</taxon>
        <taxon>Monogononta</taxon>
        <taxon>Pseudotrocha</taxon>
        <taxon>Ploima</taxon>
        <taxon>Brachionidae</taxon>
        <taxon>Brachionus</taxon>
    </lineage>
</organism>
<dbReference type="PANTHER" id="PTHR24169:SF25">
    <property type="entry name" value="DORSAL-RELATED IMMUNITY FACTOR DIF-RELATED"/>
    <property type="match status" value="1"/>
</dbReference>
<dbReference type="GO" id="GO:0000981">
    <property type="term" value="F:DNA-binding transcription factor activity, RNA polymerase II-specific"/>
    <property type="evidence" value="ECO:0007669"/>
    <property type="project" value="TreeGrafter"/>
</dbReference>
<dbReference type="Pfam" id="PF16179">
    <property type="entry name" value="RHD_dimer"/>
    <property type="match status" value="1"/>
</dbReference>
<name>A0A3M7SRY6_BRAPC</name>
<dbReference type="PANTHER" id="PTHR24169">
    <property type="entry name" value="NUCLEAR FACTOR NF-KAPPA-B PROTEIN"/>
    <property type="match status" value="1"/>
</dbReference>
<dbReference type="Gene3D" id="2.60.40.340">
    <property type="entry name" value="Rel homology domain (RHD), DNA-binding domain"/>
    <property type="match status" value="1"/>
</dbReference>
<dbReference type="InterPro" id="IPR037059">
    <property type="entry name" value="RHD_DNA_bind_dom_sf"/>
</dbReference>
<dbReference type="GO" id="GO:0005634">
    <property type="term" value="C:nucleus"/>
    <property type="evidence" value="ECO:0007669"/>
    <property type="project" value="TreeGrafter"/>
</dbReference>
<dbReference type="GO" id="GO:0007249">
    <property type="term" value="P:canonical NF-kappaB signal transduction"/>
    <property type="evidence" value="ECO:0007669"/>
    <property type="project" value="TreeGrafter"/>
</dbReference>
<gene>
    <name evidence="2" type="ORF">BpHYR1_053944</name>
</gene>
<dbReference type="InterPro" id="IPR014756">
    <property type="entry name" value="Ig_E-set"/>
</dbReference>
<accession>A0A3M7SRY6</accession>
<dbReference type="InterPro" id="IPR013783">
    <property type="entry name" value="Ig-like_fold"/>
</dbReference>
<keyword evidence="3" id="KW-1185">Reference proteome</keyword>
<dbReference type="Pfam" id="PF00554">
    <property type="entry name" value="RHD_DNA_bind"/>
    <property type="match status" value="1"/>
</dbReference>
<comment type="caution">
    <text evidence="2">The sequence shown here is derived from an EMBL/GenBank/DDBJ whole genome shotgun (WGS) entry which is preliminary data.</text>
</comment>
<sequence>MDSISDEQPVPYLEIVNQPSSEYDMRYEKEGRKNKIYAENFTSKSKPQYPEVKIVNGEGPATLIVSCVNKTEPYHVHAHKLVGPNCKHGVAVFNIDKNQNIFDLTDVSIQFTKKDDIEKRIQELYEKNVDPFNVGFDFDRQSIDLTSVRLCFQTFLRDSLDKTEIIRDKYHILKPVVSQMISNSFSQNTLSIVSAINLKSLCNGGSDVGIHIKQLKKKQPLKVKFYDNSGWSSIVDIEDSKIHYRCAFNFKAPLYPKKIDKEKTVFFKLFIPSTTEKENQKESEEMEFVYMPSKSETMPLNSADVNNQDKEFKSTDNLCHVSINN</sequence>
<dbReference type="InterPro" id="IPR011539">
    <property type="entry name" value="RHD_DNA_bind_dom"/>
</dbReference>
<dbReference type="GO" id="GO:0005737">
    <property type="term" value="C:cytoplasm"/>
    <property type="evidence" value="ECO:0007669"/>
    <property type="project" value="InterPro"/>
</dbReference>
<dbReference type="GO" id="GO:0034097">
    <property type="term" value="P:response to cytokine"/>
    <property type="evidence" value="ECO:0007669"/>
    <property type="project" value="TreeGrafter"/>
</dbReference>
<feature type="domain" description="RHD" evidence="1">
    <location>
        <begin position="8"/>
        <end position="188"/>
    </location>
</feature>
<dbReference type="InterPro" id="IPR000451">
    <property type="entry name" value="NFkB/Dor"/>
</dbReference>
<dbReference type="STRING" id="10195.A0A3M7SRY6"/>
<protein>
    <submittedName>
        <fullName evidence="2">Embryonic polarity dorsal-like isoform X1</fullName>
    </submittedName>
</protein>
<dbReference type="Gene3D" id="2.60.40.10">
    <property type="entry name" value="Immunoglobulins"/>
    <property type="match status" value="1"/>
</dbReference>
<dbReference type="PROSITE" id="PS50254">
    <property type="entry name" value="REL_2"/>
    <property type="match status" value="1"/>
</dbReference>
<evidence type="ECO:0000313" key="3">
    <source>
        <dbReference type="Proteomes" id="UP000276133"/>
    </source>
</evidence>
<dbReference type="GO" id="GO:0045087">
    <property type="term" value="P:innate immune response"/>
    <property type="evidence" value="ECO:0007669"/>
    <property type="project" value="TreeGrafter"/>
</dbReference>
<dbReference type="GO" id="GO:0033554">
    <property type="term" value="P:cellular response to stress"/>
    <property type="evidence" value="ECO:0007669"/>
    <property type="project" value="TreeGrafter"/>
</dbReference>
<dbReference type="AlphaFoldDB" id="A0A3M7SRY6"/>
<reference evidence="2 3" key="1">
    <citation type="journal article" date="2018" name="Sci. Rep.">
        <title>Genomic signatures of local adaptation to the degree of environmental predictability in rotifers.</title>
        <authorList>
            <person name="Franch-Gras L."/>
            <person name="Hahn C."/>
            <person name="Garcia-Roger E.M."/>
            <person name="Carmona M.J."/>
            <person name="Serra M."/>
            <person name="Gomez A."/>
        </authorList>
    </citation>
    <scope>NUCLEOTIDE SEQUENCE [LARGE SCALE GENOMIC DNA]</scope>
    <source>
        <strain evidence="2">HYR1</strain>
    </source>
</reference>
<dbReference type="SUPFAM" id="SSF49417">
    <property type="entry name" value="p53-like transcription factors"/>
    <property type="match status" value="1"/>
</dbReference>
<dbReference type="GO" id="GO:0045944">
    <property type="term" value="P:positive regulation of transcription by RNA polymerase II"/>
    <property type="evidence" value="ECO:0007669"/>
    <property type="project" value="TreeGrafter"/>
</dbReference>
<evidence type="ECO:0000259" key="1">
    <source>
        <dbReference type="PROSITE" id="PS50254"/>
    </source>
</evidence>
<proteinExistence type="predicted"/>
<dbReference type="SUPFAM" id="SSF81296">
    <property type="entry name" value="E set domains"/>
    <property type="match status" value="1"/>
</dbReference>
<dbReference type="GO" id="GO:0000978">
    <property type="term" value="F:RNA polymerase II cis-regulatory region sequence-specific DNA binding"/>
    <property type="evidence" value="ECO:0007669"/>
    <property type="project" value="TreeGrafter"/>
</dbReference>
<dbReference type="EMBL" id="REGN01000848">
    <property type="protein sequence ID" value="RNA38604.1"/>
    <property type="molecule type" value="Genomic_DNA"/>
</dbReference>
<dbReference type="OrthoDB" id="7881762at2759"/>
<dbReference type="InterPro" id="IPR032397">
    <property type="entry name" value="RHD_dimer"/>
</dbReference>
<dbReference type="Proteomes" id="UP000276133">
    <property type="component" value="Unassembled WGS sequence"/>
</dbReference>
<dbReference type="GO" id="GO:0038061">
    <property type="term" value="P:non-canonical NF-kappaB signal transduction"/>
    <property type="evidence" value="ECO:0007669"/>
    <property type="project" value="TreeGrafter"/>
</dbReference>
<dbReference type="InterPro" id="IPR008967">
    <property type="entry name" value="p53-like_TF_DNA-bd_sf"/>
</dbReference>
<evidence type="ECO:0000313" key="2">
    <source>
        <dbReference type="EMBL" id="RNA38604.1"/>
    </source>
</evidence>